<protein>
    <submittedName>
        <fullName evidence="2">Uncharacterized protein</fullName>
    </submittedName>
</protein>
<evidence type="ECO:0000313" key="3">
    <source>
        <dbReference type="Proteomes" id="UP000324222"/>
    </source>
</evidence>
<evidence type="ECO:0000313" key="2">
    <source>
        <dbReference type="EMBL" id="MPC29153.1"/>
    </source>
</evidence>
<dbReference type="OrthoDB" id="77601at2759"/>
<gene>
    <name evidence="2" type="ORF">E2C01_022373</name>
</gene>
<sequence>MAGALILRYDPQSAVSDLYWLHTTRTMGVCYMTTNDRKPQAQFSELAEDKIGMSVNLQCKSFGGHLPITTSRELQPGPSHRGLLVPGEEEEEREKSDSSDEEEEPG</sequence>
<dbReference type="EMBL" id="VSRR010002024">
    <property type="protein sequence ID" value="MPC29153.1"/>
    <property type="molecule type" value="Genomic_DNA"/>
</dbReference>
<feature type="region of interest" description="Disordered" evidence="1">
    <location>
        <begin position="67"/>
        <end position="106"/>
    </location>
</feature>
<dbReference type="AlphaFoldDB" id="A0A5B7E7J0"/>
<name>A0A5B7E7J0_PORTR</name>
<organism evidence="2 3">
    <name type="scientific">Portunus trituberculatus</name>
    <name type="common">Swimming crab</name>
    <name type="synonym">Neptunus trituberculatus</name>
    <dbReference type="NCBI Taxonomy" id="210409"/>
    <lineage>
        <taxon>Eukaryota</taxon>
        <taxon>Metazoa</taxon>
        <taxon>Ecdysozoa</taxon>
        <taxon>Arthropoda</taxon>
        <taxon>Crustacea</taxon>
        <taxon>Multicrustacea</taxon>
        <taxon>Malacostraca</taxon>
        <taxon>Eumalacostraca</taxon>
        <taxon>Eucarida</taxon>
        <taxon>Decapoda</taxon>
        <taxon>Pleocyemata</taxon>
        <taxon>Brachyura</taxon>
        <taxon>Eubrachyura</taxon>
        <taxon>Portunoidea</taxon>
        <taxon>Portunidae</taxon>
        <taxon>Portuninae</taxon>
        <taxon>Portunus</taxon>
    </lineage>
</organism>
<dbReference type="Proteomes" id="UP000324222">
    <property type="component" value="Unassembled WGS sequence"/>
</dbReference>
<keyword evidence="3" id="KW-1185">Reference proteome</keyword>
<comment type="caution">
    <text evidence="2">The sequence shown here is derived from an EMBL/GenBank/DDBJ whole genome shotgun (WGS) entry which is preliminary data.</text>
</comment>
<accession>A0A5B7E7J0</accession>
<proteinExistence type="predicted"/>
<reference evidence="2 3" key="1">
    <citation type="submission" date="2019-05" db="EMBL/GenBank/DDBJ databases">
        <title>Another draft genome of Portunus trituberculatus and its Hox gene families provides insights of decapod evolution.</title>
        <authorList>
            <person name="Jeong J.-H."/>
            <person name="Song I."/>
            <person name="Kim S."/>
            <person name="Choi T."/>
            <person name="Kim D."/>
            <person name="Ryu S."/>
            <person name="Kim W."/>
        </authorList>
    </citation>
    <scope>NUCLEOTIDE SEQUENCE [LARGE SCALE GENOMIC DNA]</scope>
    <source>
        <tissue evidence="2">Muscle</tissue>
    </source>
</reference>
<evidence type="ECO:0000256" key="1">
    <source>
        <dbReference type="SAM" id="MobiDB-lite"/>
    </source>
</evidence>